<dbReference type="Pfam" id="PF16220">
    <property type="entry name" value="DUF4880"/>
    <property type="match status" value="1"/>
</dbReference>
<dbReference type="RefSeq" id="WP_215338581.1">
    <property type="nucleotide sequence ID" value="NZ_JAGSGD010000001.1"/>
</dbReference>
<sequence>MSPRTDPGATEALRDEALAWLVRVQSDAATGDDWSALTDWLEASEQHQAAFEAVEALAAEVADQAAQIAPRLAPSTGEVQAFRPRPAATRRGGFIAALAAAAAVLVVSPLAWRAYEGPATTYETGVGQTREIALADGSHIRLNGGSKLTVRLGWRARRVEMAQAEATFDVAKDPSRPFLISVGDQQVRVVGTEFNIRHDDRTVVVSVRRGVVEVRQPALGPAPVARLTVGQALHHVEGARTSRVSAVAPDAAFAWTQGRLICEDQPLSEIVAALNRRYPTPIRVSEAVGRRRFSGVLDLGDQAVLVDRLSRYLSLTVVRTGAEITLR</sequence>
<gene>
    <name evidence="4" type="ORF">JKL49_04810</name>
</gene>
<comment type="caution">
    <text evidence="4">The sequence shown here is derived from an EMBL/GenBank/DDBJ whole genome shotgun (WGS) entry which is preliminary data.</text>
</comment>
<keyword evidence="1" id="KW-0472">Membrane</keyword>
<dbReference type="InterPro" id="IPR012373">
    <property type="entry name" value="Ferrdict_sens_TM"/>
</dbReference>
<keyword evidence="5" id="KW-1185">Reference proteome</keyword>
<evidence type="ECO:0000313" key="5">
    <source>
        <dbReference type="Proteomes" id="UP000622580"/>
    </source>
</evidence>
<evidence type="ECO:0000256" key="1">
    <source>
        <dbReference type="SAM" id="Phobius"/>
    </source>
</evidence>
<protein>
    <submittedName>
        <fullName evidence="4">FecR domain-containing protein</fullName>
    </submittedName>
</protein>
<feature type="transmembrane region" description="Helical" evidence="1">
    <location>
        <begin position="93"/>
        <end position="112"/>
    </location>
</feature>
<dbReference type="PANTHER" id="PTHR30273:SF2">
    <property type="entry name" value="PROTEIN FECR"/>
    <property type="match status" value="1"/>
</dbReference>
<keyword evidence="1" id="KW-0812">Transmembrane</keyword>
<evidence type="ECO:0000259" key="2">
    <source>
        <dbReference type="Pfam" id="PF04773"/>
    </source>
</evidence>
<dbReference type="Gene3D" id="3.55.50.30">
    <property type="match status" value="1"/>
</dbReference>
<proteinExistence type="predicted"/>
<dbReference type="InterPro" id="IPR006860">
    <property type="entry name" value="FecR"/>
</dbReference>
<feature type="domain" description="FecR N-terminal" evidence="3">
    <location>
        <begin position="15"/>
        <end position="57"/>
    </location>
</feature>
<dbReference type="GO" id="GO:0016989">
    <property type="term" value="F:sigma factor antagonist activity"/>
    <property type="evidence" value="ECO:0007669"/>
    <property type="project" value="TreeGrafter"/>
</dbReference>
<dbReference type="EMBL" id="JAGSGD010000001">
    <property type="protein sequence ID" value="MBR7618702.1"/>
    <property type="molecule type" value="Genomic_DNA"/>
</dbReference>
<evidence type="ECO:0000259" key="3">
    <source>
        <dbReference type="Pfam" id="PF16220"/>
    </source>
</evidence>
<dbReference type="Gene3D" id="2.60.120.1440">
    <property type="match status" value="1"/>
</dbReference>
<dbReference type="AlphaFoldDB" id="A0A941CYK7"/>
<keyword evidence="1" id="KW-1133">Transmembrane helix</keyword>
<accession>A0A941CYK7</accession>
<organism evidence="4 5">
    <name type="scientific">Phenylobacterium glaciei</name>
    <dbReference type="NCBI Taxonomy" id="2803784"/>
    <lineage>
        <taxon>Bacteria</taxon>
        <taxon>Pseudomonadati</taxon>
        <taxon>Pseudomonadota</taxon>
        <taxon>Alphaproteobacteria</taxon>
        <taxon>Caulobacterales</taxon>
        <taxon>Caulobacteraceae</taxon>
        <taxon>Phenylobacterium</taxon>
    </lineage>
</organism>
<dbReference type="Pfam" id="PF04773">
    <property type="entry name" value="FecR"/>
    <property type="match status" value="1"/>
</dbReference>
<dbReference type="Proteomes" id="UP000622580">
    <property type="component" value="Unassembled WGS sequence"/>
</dbReference>
<dbReference type="InterPro" id="IPR032623">
    <property type="entry name" value="FecR_N"/>
</dbReference>
<reference evidence="4" key="1">
    <citation type="submission" date="2021-04" db="EMBL/GenBank/DDBJ databases">
        <title>Draft genome assembly of strain Phenylobacterium sp. 20VBR1 using MiniION and Illumina platforms.</title>
        <authorList>
            <person name="Thomas F.A."/>
            <person name="Krishnan K.P."/>
            <person name="Sinha R.K."/>
        </authorList>
    </citation>
    <scope>NUCLEOTIDE SEQUENCE</scope>
    <source>
        <strain evidence="4">20VBR1</strain>
    </source>
</reference>
<name>A0A941CYK7_9CAUL</name>
<evidence type="ECO:0000313" key="4">
    <source>
        <dbReference type="EMBL" id="MBR7618702.1"/>
    </source>
</evidence>
<dbReference type="PIRSF" id="PIRSF018266">
    <property type="entry name" value="FecR"/>
    <property type="match status" value="1"/>
</dbReference>
<feature type="domain" description="FecR protein" evidence="2">
    <location>
        <begin position="121"/>
        <end position="213"/>
    </location>
</feature>
<dbReference type="PANTHER" id="PTHR30273">
    <property type="entry name" value="PERIPLASMIC SIGNAL SENSOR AND SIGMA FACTOR ACTIVATOR FECR-RELATED"/>
    <property type="match status" value="1"/>
</dbReference>